<dbReference type="AlphaFoldDB" id="A0A2P2QVU8"/>
<dbReference type="EMBL" id="GGEC01090601">
    <property type="protein sequence ID" value="MBX71085.1"/>
    <property type="molecule type" value="Transcribed_RNA"/>
</dbReference>
<proteinExistence type="predicted"/>
<accession>A0A2P2QVU8</accession>
<protein>
    <submittedName>
        <fullName evidence="1">Uncharacterized protein</fullName>
    </submittedName>
</protein>
<evidence type="ECO:0000313" key="1">
    <source>
        <dbReference type="EMBL" id="MBX71085.1"/>
    </source>
</evidence>
<sequence>MFLLPGGLSVDLKSRKTCYSKPSPRLLVSTKHSSLQLSKVIINMHNTSILNSDKLHLCT</sequence>
<reference evidence="1" key="1">
    <citation type="submission" date="2018-02" db="EMBL/GenBank/DDBJ databases">
        <title>Rhizophora mucronata_Transcriptome.</title>
        <authorList>
            <person name="Meera S.P."/>
            <person name="Sreeshan A."/>
            <person name="Augustine A."/>
        </authorList>
    </citation>
    <scope>NUCLEOTIDE SEQUENCE</scope>
    <source>
        <tissue evidence="1">Leaf</tissue>
    </source>
</reference>
<organism evidence="1">
    <name type="scientific">Rhizophora mucronata</name>
    <name type="common">Asiatic mangrove</name>
    <dbReference type="NCBI Taxonomy" id="61149"/>
    <lineage>
        <taxon>Eukaryota</taxon>
        <taxon>Viridiplantae</taxon>
        <taxon>Streptophyta</taxon>
        <taxon>Embryophyta</taxon>
        <taxon>Tracheophyta</taxon>
        <taxon>Spermatophyta</taxon>
        <taxon>Magnoliopsida</taxon>
        <taxon>eudicotyledons</taxon>
        <taxon>Gunneridae</taxon>
        <taxon>Pentapetalae</taxon>
        <taxon>rosids</taxon>
        <taxon>fabids</taxon>
        <taxon>Malpighiales</taxon>
        <taxon>Rhizophoraceae</taxon>
        <taxon>Rhizophora</taxon>
    </lineage>
</organism>
<name>A0A2P2QVU8_RHIMU</name>